<dbReference type="Proteomes" id="UP000324571">
    <property type="component" value="Segment"/>
</dbReference>
<proteinExistence type="predicted"/>
<name>A0A5B9N1I4_9CAUD</name>
<gene>
    <name evidence="1" type="ORF">CPT_Skenny_039</name>
</gene>
<dbReference type="Pfam" id="PF08809">
    <property type="entry name" value="DUF1799"/>
    <property type="match status" value="1"/>
</dbReference>
<keyword evidence="2" id="KW-1185">Reference proteome</keyword>
<sequence length="214" mass="24770">MAKFKIQIGGNLPSFKLPVTFTCPDGKEATITMTVKHRSTDEMKDFYESEDKAPKGNAEFIRFMAEGWDLDDEFSDENISWLCAHFPAFVMALPQTYMAALAGHRAKKSLRRAVYLTLQPELTDRQLAEYGLRRSDYEADLETIYFDEQTAQSWQLFQAMQTQWRIGMNGPTGLDYNTLPMLFELYKIDNREAALLDLQILEGEYLKEIYKKSK</sequence>
<reference evidence="2" key="1">
    <citation type="submission" date="2019-05" db="EMBL/GenBank/DDBJ databases">
        <title>Complete Genome Sequence of Klebsiella pneumoniae Siphophage Skenny.</title>
        <authorList>
            <person name="Gramer J.R."/>
            <person name="Kenny S."/>
            <person name="Newkirk H."/>
            <person name="Liu M."/>
            <person name="Gill J.J."/>
            <person name="Ramsey J."/>
        </authorList>
    </citation>
    <scope>NUCLEOTIDE SEQUENCE [LARGE SCALE GENOMIC DNA]</scope>
</reference>
<dbReference type="InterPro" id="IPR014915">
    <property type="entry name" value="Phage_TLS_TfmB"/>
</dbReference>
<evidence type="ECO:0000313" key="2">
    <source>
        <dbReference type="Proteomes" id="UP000324571"/>
    </source>
</evidence>
<evidence type="ECO:0000313" key="1">
    <source>
        <dbReference type="EMBL" id="QEG07222.1"/>
    </source>
</evidence>
<accession>A0A5B9N1I4</accession>
<protein>
    <submittedName>
        <fullName evidence="1">Tail assembly chaperone</fullName>
    </submittedName>
</protein>
<dbReference type="InterPro" id="IPR014859">
    <property type="entry name" value="Phage_TAC_4"/>
</dbReference>
<dbReference type="EMBL" id="MK931444">
    <property type="protein sequence ID" value="QEG07222.1"/>
    <property type="molecule type" value="Genomic_DNA"/>
</dbReference>
<organism evidence="1 2">
    <name type="scientific">Klebsiella phage Skenny</name>
    <dbReference type="NCBI Taxonomy" id="2580407"/>
    <lineage>
        <taxon>Viruses</taxon>
        <taxon>Duplodnaviria</taxon>
        <taxon>Heunggongvirae</taxon>
        <taxon>Uroviricota</taxon>
        <taxon>Caudoviricetes</taxon>
        <taxon>Drexlerviridae</taxon>
        <taxon>Webervirus</taxon>
        <taxon>Webervirus skenny</taxon>
    </lineage>
</organism>
<dbReference type="Pfam" id="PF08748">
    <property type="entry name" value="Phage_TAC_4"/>
    <property type="match status" value="1"/>
</dbReference>